<accession>A0ABM5M5H8</accession>
<name>A0ABM5M5H8_MESHM</name>
<organism evidence="1 2">
    <name type="scientific">Mesomycoplasma hyorhinis (strain MCLD)</name>
    <name type="common">Mycoplasma hyorhinis</name>
    <dbReference type="NCBI Taxonomy" id="936139"/>
    <lineage>
        <taxon>Bacteria</taxon>
        <taxon>Bacillati</taxon>
        <taxon>Mycoplasmatota</taxon>
        <taxon>Mycoplasmoidales</taxon>
        <taxon>Metamycoplasmataceae</taxon>
        <taxon>Mesomycoplasma</taxon>
    </lineage>
</organism>
<proteinExistence type="predicted"/>
<dbReference type="Proteomes" id="UP000008738">
    <property type="component" value="Chromosome"/>
</dbReference>
<dbReference type="EMBL" id="CP002669">
    <property type="protein sequence ID" value="AEC45616.1"/>
    <property type="molecule type" value="Genomic_DNA"/>
</dbReference>
<evidence type="ECO:0000313" key="2">
    <source>
        <dbReference type="Proteomes" id="UP000008738"/>
    </source>
</evidence>
<evidence type="ECO:0000313" key="1">
    <source>
        <dbReference type="EMBL" id="AEC45616.1"/>
    </source>
</evidence>
<sequence length="33" mass="4081">MALRYILFPSYFFGKNFFHIHPKVLILLHYLQI</sequence>
<gene>
    <name evidence="1" type="ordered locus">SRH_00235</name>
</gene>
<protein>
    <submittedName>
        <fullName evidence="1">Uncharacterized protein</fullName>
    </submittedName>
</protein>
<keyword evidence="2" id="KW-1185">Reference proteome</keyword>
<reference evidence="1 2" key="1">
    <citation type="journal article" date="2011" name="J. Bacteriol.">
        <title>Genome analysis of a Mycoplasma hyorhinis strain derived from a primary human melanoma cell line.</title>
        <authorList>
            <person name="Kornspan J.D."/>
            <person name="Lysnyansky I."/>
            <person name="Kahan T."/>
            <person name="Herrmann R."/>
            <person name="Rottem S."/>
            <person name="Nir-Paz R."/>
        </authorList>
    </citation>
    <scope>NUCLEOTIDE SEQUENCE [LARGE SCALE GENOMIC DNA]</scope>
    <source>
        <strain evidence="1 2">MCLD</strain>
    </source>
</reference>